<accession>A0A0D0DAJ6</accession>
<reference evidence="1 2" key="1">
    <citation type="submission" date="2014-04" db="EMBL/GenBank/DDBJ databases">
        <authorList>
            <consortium name="DOE Joint Genome Institute"/>
            <person name="Kuo A."/>
            <person name="Kohler A."/>
            <person name="Jargeat P."/>
            <person name="Nagy L.G."/>
            <person name="Floudas D."/>
            <person name="Copeland A."/>
            <person name="Barry K.W."/>
            <person name="Cichocki N."/>
            <person name="Veneault-Fourrey C."/>
            <person name="LaButti K."/>
            <person name="Lindquist E.A."/>
            <person name="Lipzen A."/>
            <person name="Lundell T."/>
            <person name="Morin E."/>
            <person name="Murat C."/>
            <person name="Sun H."/>
            <person name="Tunlid A."/>
            <person name="Henrissat B."/>
            <person name="Grigoriev I.V."/>
            <person name="Hibbett D.S."/>
            <person name="Martin F."/>
            <person name="Nordberg H.P."/>
            <person name="Cantor M.N."/>
            <person name="Hua S.X."/>
        </authorList>
    </citation>
    <scope>NUCLEOTIDE SEQUENCE [LARGE SCALE GENOMIC DNA]</scope>
    <source>
        <strain evidence="1 2">Ve08.2h10</strain>
    </source>
</reference>
<evidence type="ECO:0000313" key="1">
    <source>
        <dbReference type="EMBL" id="KIK94162.1"/>
    </source>
</evidence>
<name>A0A0D0DAJ6_9AGAM</name>
<organism evidence="1 2">
    <name type="scientific">Paxillus rubicundulus Ve08.2h10</name>
    <dbReference type="NCBI Taxonomy" id="930991"/>
    <lineage>
        <taxon>Eukaryota</taxon>
        <taxon>Fungi</taxon>
        <taxon>Dikarya</taxon>
        <taxon>Basidiomycota</taxon>
        <taxon>Agaricomycotina</taxon>
        <taxon>Agaricomycetes</taxon>
        <taxon>Agaricomycetidae</taxon>
        <taxon>Boletales</taxon>
        <taxon>Paxilineae</taxon>
        <taxon>Paxillaceae</taxon>
        <taxon>Paxillus</taxon>
    </lineage>
</organism>
<protein>
    <submittedName>
        <fullName evidence="1">Uncharacterized protein</fullName>
    </submittedName>
</protein>
<dbReference type="HOGENOM" id="CLU_1845741_0_0_1"/>
<dbReference type="Proteomes" id="UP000054538">
    <property type="component" value="Unassembled WGS sequence"/>
</dbReference>
<dbReference type="EMBL" id="KN825126">
    <property type="protein sequence ID" value="KIK94162.1"/>
    <property type="molecule type" value="Genomic_DNA"/>
</dbReference>
<evidence type="ECO:0000313" key="2">
    <source>
        <dbReference type="Proteomes" id="UP000054538"/>
    </source>
</evidence>
<proteinExistence type="predicted"/>
<dbReference type="AlphaFoldDB" id="A0A0D0DAJ6"/>
<sequence>MQMRSAKLRGCGSYTHNNFISIRWLGLARKDVLLTCYHQGTKHGHRHETGSDKGRPKEQHLLSWAMDLDGTKRMQVSVQDWISESLLGGRQRREYRRKREDESRRSVTVSAIDLHEIKIFFRGNPMLGIRDRFMCCWRN</sequence>
<keyword evidence="2" id="KW-1185">Reference proteome</keyword>
<reference evidence="2" key="2">
    <citation type="submission" date="2015-01" db="EMBL/GenBank/DDBJ databases">
        <title>Evolutionary Origins and Diversification of the Mycorrhizal Mutualists.</title>
        <authorList>
            <consortium name="DOE Joint Genome Institute"/>
            <consortium name="Mycorrhizal Genomics Consortium"/>
            <person name="Kohler A."/>
            <person name="Kuo A."/>
            <person name="Nagy L.G."/>
            <person name="Floudas D."/>
            <person name="Copeland A."/>
            <person name="Barry K.W."/>
            <person name="Cichocki N."/>
            <person name="Veneault-Fourrey C."/>
            <person name="LaButti K."/>
            <person name="Lindquist E.A."/>
            <person name="Lipzen A."/>
            <person name="Lundell T."/>
            <person name="Morin E."/>
            <person name="Murat C."/>
            <person name="Riley R."/>
            <person name="Ohm R."/>
            <person name="Sun H."/>
            <person name="Tunlid A."/>
            <person name="Henrissat B."/>
            <person name="Grigoriev I.V."/>
            <person name="Hibbett D.S."/>
            <person name="Martin F."/>
        </authorList>
    </citation>
    <scope>NUCLEOTIDE SEQUENCE [LARGE SCALE GENOMIC DNA]</scope>
    <source>
        <strain evidence="2">Ve08.2h10</strain>
    </source>
</reference>
<dbReference type="InParanoid" id="A0A0D0DAJ6"/>
<gene>
    <name evidence="1" type="ORF">PAXRUDRAFT_469343</name>
</gene>